<feature type="region of interest" description="Disordered" evidence="1">
    <location>
        <begin position="21"/>
        <end position="51"/>
    </location>
</feature>
<evidence type="ECO:0000256" key="1">
    <source>
        <dbReference type="SAM" id="MobiDB-lite"/>
    </source>
</evidence>
<name>A0A1I4KN41_9ACTN</name>
<dbReference type="RefSeq" id="WP_177212931.1">
    <property type="nucleotide sequence ID" value="NZ_FOSW01000018.1"/>
</dbReference>
<gene>
    <name evidence="3" type="ORF">SAMN04488085_11850</name>
</gene>
<feature type="signal peptide" evidence="2">
    <location>
        <begin position="1"/>
        <end position="19"/>
    </location>
</feature>
<dbReference type="InterPro" id="IPR007343">
    <property type="entry name" value="Uncharacterised_pept_Zn_put"/>
</dbReference>
<dbReference type="InParanoid" id="A0A1I4KN41"/>
<proteinExistence type="predicted"/>
<keyword evidence="2" id="KW-0732">Signal</keyword>
<reference evidence="3 4" key="1">
    <citation type="submission" date="2016-10" db="EMBL/GenBank/DDBJ databases">
        <authorList>
            <person name="de Groot N.N."/>
        </authorList>
    </citation>
    <scope>NUCLEOTIDE SEQUENCE [LARGE SCALE GENOMIC DNA]</scope>
    <source>
        <strain evidence="3 4">DSM 45317</strain>
    </source>
</reference>
<evidence type="ECO:0008006" key="5">
    <source>
        <dbReference type="Google" id="ProtNLM"/>
    </source>
</evidence>
<evidence type="ECO:0000313" key="3">
    <source>
        <dbReference type="EMBL" id="SFL80178.1"/>
    </source>
</evidence>
<keyword evidence="4" id="KW-1185">Reference proteome</keyword>
<dbReference type="STRING" id="504800.SAMN04488085_11850"/>
<dbReference type="EMBL" id="FOSW01000018">
    <property type="protein sequence ID" value="SFL80178.1"/>
    <property type="molecule type" value="Genomic_DNA"/>
</dbReference>
<evidence type="ECO:0000313" key="4">
    <source>
        <dbReference type="Proteomes" id="UP000199152"/>
    </source>
</evidence>
<evidence type="ECO:0000256" key="2">
    <source>
        <dbReference type="SAM" id="SignalP"/>
    </source>
</evidence>
<organism evidence="3 4">
    <name type="scientific">Geodermatophilus ruber</name>
    <dbReference type="NCBI Taxonomy" id="504800"/>
    <lineage>
        <taxon>Bacteria</taxon>
        <taxon>Bacillati</taxon>
        <taxon>Actinomycetota</taxon>
        <taxon>Actinomycetes</taxon>
        <taxon>Geodermatophilales</taxon>
        <taxon>Geodermatophilaceae</taxon>
        <taxon>Geodermatophilus</taxon>
    </lineage>
</organism>
<protein>
    <recommendedName>
        <fullName evidence="5">Neutral zinc metallopeptidase</fullName>
    </recommendedName>
</protein>
<dbReference type="Pfam" id="PF04228">
    <property type="entry name" value="Zn_peptidase"/>
    <property type="match status" value="1"/>
</dbReference>
<sequence>MVIIAGVLALLVGPLPAFASDQSGGGADRSGGAERSGRAEPDPLEGLSGAPTAPSVAEVEQYVTFVVNDLQKNWAAWFRAQGIAKEPDVVVHLVGPGESYRTTCVDRTGTSPVVTSEYQNLFYCSTDTGRAADGTDVVGSMVLPVVTLQRMWSGDILGFRSSVPGDFAAAVSVAHEFGHSVVDERGTALGGSRPTGQNLELIADCMAGVWMAWVQREGLLEAGDVEEAIATLEALSGTTATSGWNRSGGDRVQALNAGFSGGGPEACIGAYWK</sequence>
<dbReference type="Proteomes" id="UP000199152">
    <property type="component" value="Unassembled WGS sequence"/>
</dbReference>
<feature type="compositionally biased region" description="Basic and acidic residues" evidence="1">
    <location>
        <begin position="31"/>
        <end position="41"/>
    </location>
</feature>
<dbReference type="AlphaFoldDB" id="A0A1I4KN41"/>
<feature type="chain" id="PRO_5011567047" description="Neutral zinc metallopeptidase" evidence="2">
    <location>
        <begin position="20"/>
        <end position="273"/>
    </location>
</feature>
<accession>A0A1I4KN41</accession>